<dbReference type="EC" id="3.1.1.5" evidence="2 10"/>
<evidence type="ECO:0000313" key="13">
    <source>
        <dbReference type="EMBL" id="WPH02652.1"/>
    </source>
</evidence>
<evidence type="ECO:0000313" key="14">
    <source>
        <dbReference type="Proteomes" id="UP001303373"/>
    </source>
</evidence>
<dbReference type="AlphaFoldDB" id="A0AAQ3M6A4"/>
<evidence type="ECO:0000259" key="12">
    <source>
        <dbReference type="PROSITE" id="PS51210"/>
    </source>
</evidence>
<accession>A0AAQ3M6A4</accession>
<dbReference type="FunFam" id="3.40.1090.10:FF:000010">
    <property type="entry name" value="Lysophospholipase"/>
    <property type="match status" value="1"/>
</dbReference>
<dbReference type="InterPro" id="IPR002642">
    <property type="entry name" value="LysoPLipase_cat_dom"/>
</dbReference>
<feature type="domain" description="PLA2c" evidence="12">
    <location>
        <begin position="66"/>
        <end position="630"/>
    </location>
</feature>
<gene>
    <name evidence="13" type="ORF">R9X50_00551700</name>
</gene>
<dbReference type="SMART" id="SM00022">
    <property type="entry name" value="PLAc"/>
    <property type="match status" value="1"/>
</dbReference>
<proteinExistence type="inferred from homology"/>
<dbReference type="PANTHER" id="PTHR10728">
    <property type="entry name" value="CYTOSOLIC PHOSPHOLIPASE A2"/>
    <property type="match status" value="1"/>
</dbReference>
<dbReference type="PROSITE" id="PS51210">
    <property type="entry name" value="PLA2C"/>
    <property type="match status" value="1"/>
</dbReference>
<keyword evidence="11" id="KW-0812">Transmembrane</keyword>
<name>A0AAQ3M6A4_9PEZI</name>
<evidence type="ECO:0000256" key="6">
    <source>
        <dbReference type="ARBA" id="ARBA00023098"/>
    </source>
</evidence>
<dbReference type="Gene3D" id="3.40.1090.10">
    <property type="entry name" value="Cytosolic phospholipase A2 catalytic domain"/>
    <property type="match status" value="1"/>
</dbReference>
<keyword evidence="6 9" id="KW-0443">Lipid metabolism</keyword>
<dbReference type="GO" id="GO:0004623">
    <property type="term" value="F:phospholipase A2 activity"/>
    <property type="evidence" value="ECO:0007669"/>
    <property type="project" value="TreeGrafter"/>
</dbReference>
<evidence type="ECO:0000256" key="10">
    <source>
        <dbReference type="RuleBase" id="RU362103"/>
    </source>
</evidence>
<keyword evidence="4 9" id="KW-0378">Hydrolase</keyword>
<evidence type="ECO:0000256" key="7">
    <source>
        <dbReference type="ARBA" id="ARBA00023180"/>
    </source>
</evidence>
<dbReference type="Pfam" id="PF01735">
    <property type="entry name" value="PLA2_B"/>
    <property type="match status" value="1"/>
</dbReference>
<dbReference type="SUPFAM" id="SSF52151">
    <property type="entry name" value="FabD/lysophospholipase-like"/>
    <property type="match status" value="1"/>
</dbReference>
<keyword evidence="7" id="KW-0325">Glycoprotein</keyword>
<evidence type="ECO:0000256" key="5">
    <source>
        <dbReference type="ARBA" id="ARBA00022963"/>
    </source>
</evidence>
<keyword evidence="3 10" id="KW-0732">Signal</keyword>
<feature type="chain" id="PRO_5042668898" description="Lysophospholipase" evidence="10">
    <location>
        <begin position="21"/>
        <end position="676"/>
    </location>
</feature>
<comment type="similarity">
    <text evidence="1 10">Belongs to the lysophospholipase family.</text>
</comment>
<dbReference type="PANTHER" id="PTHR10728:SF33">
    <property type="entry name" value="LYSOPHOSPHOLIPASE 1-RELATED"/>
    <property type="match status" value="1"/>
</dbReference>
<dbReference type="GO" id="GO:0004622">
    <property type="term" value="F:phosphatidylcholine lysophospholipase activity"/>
    <property type="evidence" value="ECO:0007669"/>
    <property type="project" value="UniProtKB-EC"/>
</dbReference>
<evidence type="ECO:0000256" key="3">
    <source>
        <dbReference type="ARBA" id="ARBA00022729"/>
    </source>
</evidence>
<evidence type="ECO:0000256" key="11">
    <source>
        <dbReference type="SAM" id="Phobius"/>
    </source>
</evidence>
<keyword evidence="5 9" id="KW-0442">Lipid degradation</keyword>
<evidence type="ECO:0000256" key="2">
    <source>
        <dbReference type="ARBA" id="ARBA00013274"/>
    </source>
</evidence>
<keyword evidence="11" id="KW-1133">Transmembrane helix</keyword>
<dbReference type="GO" id="GO:0046475">
    <property type="term" value="P:glycerophospholipid catabolic process"/>
    <property type="evidence" value="ECO:0007669"/>
    <property type="project" value="TreeGrafter"/>
</dbReference>
<dbReference type="EMBL" id="CP138587">
    <property type="protein sequence ID" value="WPH02652.1"/>
    <property type="molecule type" value="Genomic_DNA"/>
</dbReference>
<reference evidence="13 14" key="1">
    <citation type="submission" date="2023-11" db="EMBL/GenBank/DDBJ databases">
        <title>An acidophilic fungus is an integral part of prey digestion in a carnivorous sundew plant.</title>
        <authorList>
            <person name="Tsai I.J."/>
        </authorList>
    </citation>
    <scope>NUCLEOTIDE SEQUENCE [LARGE SCALE GENOMIC DNA]</scope>
    <source>
        <strain evidence="13">169a</strain>
    </source>
</reference>
<keyword evidence="14" id="KW-1185">Reference proteome</keyword>
<evidence type="ECO:0000256" key="8">
    <source>
        <dbReference type="ARBA" id="ARBA00049531"/>
    </source>
</evidence>
<comment type="catalytic activity">
    <reaction evidence="8 10">
        <text>a 1-acyl-sn-glycero-3-phosphocholine + H2O = sn-glycerol 3-phosphocholine + a fatty acid + H(+)</text>
        <dbReference type="Rhea" id="RHEA:15177"/>
        <dbReference type="ChEBI" id="CHEBI:15377"/>
        <dbReference type="ChEBI" id="CHEBI:15378"/>
        <dbReference type="ChEBI" id="CHEBI:16870"/>
        <dbReference type="ChEBI" id="CHEBI:28868"/>
        <dbReference type="ChEBI" id="CHEBI:58168"/>
        <dbReference type="EC" id="3.1.1.5"/>
    </reaction>
</comment>
<dbReference type="InterPro" id="IPR016035">
    <property type="entry name" value="Acyl_Trfase/lysoPLipase"/>
</dbReference>
<sequence>MRSSRSLVLPLVASAALASASPALDRPTPQEIRDATPHRLRDVAALLAARALPANAPNGYTPQVNACPSSKPMVRQASNLSDEETAWLQKRRQATVEPMRTLLGRLNITGLDTDQYIDNHSSNFSALPNIGIAASGGGYRAMLNGAGHIEAWDSRTPGSTSGGQLGGLLQSTTYLAGLSGGSWLVGSLYTNNFTSINEILALDTDSNNSGDLWQFGNSIFEGPEKSGIQLLGSIDYYKDLLDQVHGKKNAGFDVTITDYWGRALSYQLVNATNGGPAFTWSSIAEQDWFTDGSVPLPLLVADGRAPGETLVSSNTTIYTFDPWEFGTFDPTVYGFVPMKYVGTNFTMGEPTTANECVTGFDNVGYVMGTSSTLFNAALSTINGSQTTGLLSSALQQALEDILTDVGKANNDIADYPNPFYKYNPTGKNKYATSQSLTLVDGGEDLQNIPLHPLIQPVRHVDVIFAIDSSADTNTTYPTTHSASGWPDGASLVATYERSKNSIENGTVFPSIPDINTFMNLGLNNRPTFFGCDVANLTGPAPLIVYLPNAPYVYTSNTSTYDMQYNDTERNAMVLNAYNGATQGNGTLDGGHWGTCVGCAILSRSLHRTNTPIPDVCTQCFEHYCWNGTIDSSQPADYVPAMKIPDLAIKVSGAVQGATFSMLASVGIAAFAVFANL</sequence>
<feature type="transmembrane region" description="Helical" evidence="11">
    <location>
        <begin position="652"/>
        <end position="674"/>
    </location>
</feature>
<dbReference type="GO" id="GO:0005829">
    <property type="term" value="C:cytosol"/>
    <property type="evidence" value="ECO:0007669"/>
    <property type="project" value="TreeGrafter"/>
</dbReference>
<feature type="signal peptide" evidence="10">
    <location>
        <begin position="1"/>
        <end position="20"/>
    </location>
</feature>
<keyword evidence="11" id="KW-0472">Membrane</keyword>
<dbReference type="Proteomes" id="UP001303373">
    <property type="component" value="Chromosome 8"/>
</dbReference>
<evidence type="ECO:0000256" key="9">
    <source>
        <dbReference type="PROSITE-ProRule" id="PRU00555"/>
    </source>
</evidence>
<protein>
    <recommendedName>
        <fullName evidence="2 10">Lysophospholipase</fullName>
        <ecNumber evidence="2 10">3.1.1.5</ecNumber>
    </recommendedName>
</protein>
<dbReference type="GO" id="GO:0005783">
    <property type="term" value="C:endoplasmic reticulum"/>
    <property type="evidence" value="ECO:0007669"/>
    <property type="project" value="TreeGrafter"/>
</dbReference>
<organism evidence="13 14">
    <name type="scientific">Acrodontium crateriforme</name>
    <dbReference type="NCBI Taxonomy" id="150365"/>
    <lineage>
        <taxon>Eukaryota</taxon>
        <taxon>Fungi</taxon>
        <taxon>Dikarya</taxon>
        <taxon>Ascomycota</taxon>
        <taxon>Pezizomycotina</taxon>
        <taxon>Dothideomycetes</taxon>
        <taxon>Dothideomycetidae</taxon>
        <taxon>Mycosphaerellales</taxon>
        <taxon>Teratosphaeriaceae</taxon>
        <taxon>Acrodontium</taxon>
    </lineage>
</organism>
<evidence type="ECO:0000256" key="4">
    <source>
        <dbReference type="ARBA" id="ARBA00022801"/>
    </source>
</evidence>
<evidence type="ECO:0000256" key="1">
    <source>
        <dbReference type="ARBA" id="ARBA00008780"/>
    </source>
</evidence>